<dbReference type="PANTHER" id="PTHR35789:SF1">
    <property type="entry name" value="SPORE GERMINATION PROTEIN B3"/>
    <property type="match status" value="1"/>
</dbReference>
<gene>
    <name evidence="2" type="ORF">SDC9_107319</name>
</gene>
<dbReference type="GO" id="GO:0016020">
    <property type="term" value="C:membrane"/>
    <property type="evidence" value="ECO:0007669"/>
    <property type="project" value="InterPro"/>
</dbReference>
<dbReference type="PANTHER" id="PTHR35789">
    <property type="entry name" value="SPORE GERMINATION PROTEIN B3"/>
    <property type="match status" value="1"/>
</dbReference>
<name>A0A645B5X6_9ZZZZ</name>
<dbReference type="InterPro" id="IPR038501">
    <property type="entry name" value="Spore_GerAC_C_sf"/>
</dbReference>
<organism evidence="2">
    <name type="scientific">bioreactor metagenome</name>
    <dbReference type="NCBI Taxonomy" id="1076179"/>
    <lineage>
        <taxon>unclassified sequences</taxon>
        <taxon>metagenomes</taxon>
        <taxon>ecological metagenomes</taxon>
    </lineage>
</organism>
<feature type="domain" description="Spore germination GerAC-like C-terminal" evidence="1">
    <location>
        <begin position="76"/>
        <end position="239"/>
    </location>
</feature>
<dbReference type="Pfam" id="PF05504">
    <property type="entry name" value="Spore_GerAC"/>
    <property type="match status" value="1"/>
</dbReference>
<comment type="caution">
    <text evidence="2">The sequence shown here is derived from an EMBL/GenBank/DDBJ whole genome shotgun (WGS) entry which is preliminary data.</text>
</comment>
<dbReference type="InterPro" id="IPR046953">
    <property type="entry name" value="Spore_GerAC-like_C"/>
</dbReference>
<dbReference type="InterPro" id="IPR008844">
    <property type="entry name" value="Spore_GerAC-like"/>
</dbReference>
<protein>
    <recommendedName>
        <fullName evidence="1">Spore germination GerAC-like C-terminal domain-containing protein</fullName>
    </recommendedName>
</protein>
<dbReference type="GO" id="GO:0009847">
    <property type="term" value="P:spore germination"/>
    <property type="evidence" value="ECO:0007669"/>
    <property type="project" value="InterPro"/>
</dbReference>
<proteinExistence type="predicted"/>
<evidence type="ECO:0000259" key="1">
    <source>
        <dbReference type="Pfam" id="PF05504"/>
    </source>
</evidence>
<accession>A0A645B5X6</accession>
<dbReference type="Gene3D" id="3.30.300.210">
    <property type="entry name" value="Nutrient germinant receptor protein C, domain 3"/>
    <property type="match status" value="1"/>
</dbReference>
<dbReference type="EMBL" id="VSSQ01017818">
    <property type="protein sequence ID" value="MPM60468.1"/>
    <property type="molecule type" value="Genomic_DNA"/>
</dbReference>
<dbReference type="AlphaFoldDB" id="A0A645B5X6"/>
<sequence>MKQGENTGFYPKISMNDFYNGIKATYRQSILPLGSVYKKGEFKEEGKQFDMEFNNTGQYFAGDTPRKGGNSIELLGCALFDKDRMVGKLNGHETRMLMLIRGEFKKGIFTIQDPKAPKWVIPVDTRLSTKPNVIIYFDDGRPIINLEIKAEGDILAIQSGIDYENELTIIENKMIEYLEDSIKSVIEKSQTLNIDPFNFGRMAVRHFLTINEWEDYNWNEKFKVAKVEVKIDFKIRRTGGLLKTSDDNVRDE</sequence>
<reference evidence="2" key="1">
    <citation type="submission" date="2019-08" db="EMBL/GenBank/DDBJ databases">
        <authorList>
            <person name="Kucharzyk K."/>
            <person name="Murdoch R.W."/>
            <person name="Higgins S."/>
            <person name="Loffler F."/>
        </authorList>
    </citation>
    <scope>NUCLEOTIDE SEQUENCE</scope>
</reference>
<evidence type="ECO:0000313" key="2">
    <source>
        <dbReference type="EMBL" id="MPM60468.1"/>
    </source>
</evidence>